<dbReference type="AlphaFoldDB" id="A0AAN6Z5V1"/>
<reference evidence="2" key="1">
    <citation type="journal article" date="2023" name="Mol. Phylogenet. Evol.">
        <title>Genome-scale phylogeny and comparative genomics of the fungal order Sordariales.</title>
        <authorList>
            <person name="Hensen N."/>
            <person name="Bonometti L."/>
            <person name="Westerberg I."/>
            <person name="Brannstrom I.O."/>
            <person name="Guillou S."/>
            <person name="Cros-Aarteil S."/>
            <person name="Calhoun S."/>
            <person name="Haridas S."/>
            <person name="Kuo A."/>
            <person name="Mondo S."/>
            <person name="Pangilinan J."/>
            <person name="Riley R."/>
            <person name="LaButti K."/>
            <person name="Andreopoulos B."/>
            <person name="Lipzen A."/>
            <person name="Chen C."/>
            <person name="Yan M."/>
            <person name="Daum C."/>
            <person name="Ng V."/>
            <person name="Clum A."/>
            <person name="Steindorff A."/>
            <person name="Ohm R.A."/>
            <person name="Martin F."/>
            <person name="Silar P."/>
            <person name="Natvig D.O."/>
            <person name="Lalanne C."/>
            <person name="Gautier V."/>
            <person name="Ament-Velasquez S.L."/>
            <person name="Kruys A."/>
            <person name="Hutchinson M.I."/>
            <person name="Powell A.J."/>
            <person name="Barry K."/>
            <person name="Miller A.N."/>
            <person name="Grigoriev I.V."/>
            <person name="Debuchy R."/>
            <person name="Gladieux P."/>
            <person name="Hiltunen Thoren M."/>
            <person name="Johannesson H."/>
        </authorList>
    </citation>
    <scope>NUCLEOTIDE SEQUENCE</scope>
    <source>
        <strain evidence="2">CBS 731.68</strain>
    </source>
</reference>
<protein>
    <submittedName>
        <fullName evidence="2">Uncharacterized protein</fullName>
    </submittedName>
</protein>
<dbReference type="Proteomes" id="UP001302602">
    <property type="component" value="Unassembled WGS sequence"/>
</dbReference>
<proteinExistence type="predicted"/>
<organism evidence="2 3">
    <name type="scientific">Parathielavia appendiculata</name>
    <dbReference type="NCBI Taxonomy" id="2587402"/>
    <lineage>
        <taxon>Eukaryota</taxon>
        <taxon>Fungi</taxon>
        <taxon>Dikarya</taxon>
        <taxon>Ascomycota</taxon>
        <taxon>Pezizomycotina</taxon>
        <taxon>Sordariomycetes</taxon>
        <taxon>Sordariomycetidae</taxon>
        <taxon>Sordariales</taxon>
        <taxon>Chaetomiaceae</taxon>
        <taxon>Parathielavia</taxon>
    </lineage>
</organism>
<comment type="caution">
    <text evidence="2">The sequence shown here is derived from an EMBL/GenBank/DDBJ whole genome shotgun (WGS) entry which is preliminary data.</text>
</comment>
<feature type="compositionally biased region" description="Basic and acidic residues" evidence="1">
    <location>
        <begin position="148"/>
        <end position="160"/>
    </location>
</feature>
<gene>
    <name evidence="2" type="ORF">N657DRAFT_642954</name>
</gene>
<dbReference type="EMBL" id="MU853225">
    <property type="protein sequence ID" value="KAK4126172.1"/>
    <property type="molecule type" value="Genomic_DNA"/>
</dbReference>
<evidence type="ECO:0000313" key="2">
    <source>
        <dbReference type="EMBL" id="KAK4126172.1"/>
    </source>
</evidence>
<keyword evidence="3" id="KW-1185">Reference proteome</keyword>
<reference evidence="2" key="2">
    <citation type="submission" date="2023-05" db="EMBL/GenBank/DDBJ databases">
        <authorList>
            <consortium name="Lawrence Berkeley National Laboratory"/>
            <person name="Steindorff A."/>
            <person name="Hensen N."/>
            <person name="Bonometti L."/>
            <person name="Westerberg I."/>
            <person name="Brannstrom I.O."/>
            <person name="Guillou S."/>
            <person name="Cros-Aarteil S."/>
            <person name="Calhoun S."/>
            <person name="Haridas S."/>
            <person name="Kuo A."/>
            <person name="Mondo S."/>
            <person name="Pangilinan J."/>
            <person name="Riley R."/>
            <person name="Labutti K."/>
            <person name="Andreopoulos B."/>
            <person name="Lipzen A."/>
            <person name="Chen C."/>
            <person name="Yanf M."/>
            <person name="Daum C."/>
            <person name="Ng V."/>
            <person name="Clum A."/>
            <person name="Ohm R."/>
            <person name="Martin F."/>
            <person name="Silar P."/>
            <person name="Natvig D."/>
            <person name="Lalanne C."/>
            <person name="Gautier V."/>
            <person name="Ament-Velasquez S.L."/>
            <person name="Kruys A."/>
            <person name="Hutchinson M.I."/>
            <person name="Powell A.J."/>
            <person name="Barry K."/>
            <person name="Miller A.N."/>
            <person name="Grigoriev I.V."/>
            <person name="Debuchy R."/>
            <person name="Gladieux P."/>
            <person name="Thoren M.H."/>
            <person name="Johannesson H."/>
        </authorList>
    </citation>
    <scope>NUCLEOTIDE SEQUENCE</scope>
    <source>
        <strain evidence="2">CBS 731.68</strain>
    </source>
</reference>
<accession>A0AAN6Z5V1</accession>
<sequence>MTCRFQSRFDSWVATRYIQYRRNRSLSRSRRPLKPQGRQCDVVPNDRQLPDCRLLSAPVPPDINHSGRWVSKLAPDCMCDFGHKVCPSLASIAAPGGPSTFQGPLGCTVLGSRGTTRRVPQREPVRHRRLPQKTDPSERWNSPGNEPQRLKPSMDGDARHPYTTPIIRM</sequence>
<name>A0AAN6Z5V1_9PEZI</name>
<evidence type="ECO:0000256" key="1">
    <source>
        <dbReference type="SAM" id="MobiDB-lite"/>
    </source>
</evidence>
<dbReference type="GeneID" id="87829214"/>
<feature type="region of interest" description="Disordered" evidence="1">
    <location>
        <begin position="112"/>
        <end position="169"/>
    </location>
</feature>
<evidence type="ECO:0000313" key="3">
    <source>
        <dbReference type="Proteomes" id="UP001302602"/>
    </source>
</evidence>
<dbReference type="RefSeq" id="XP_062649943.1">
    <property type="nucleotide sequence ID" value="XM_062792445.1"/>
</dbReference>